<evidence type="ECO:0000256" key="7">
    <source>
        <dbReference type="ARBA" id="ARBA00022915"/>
    </source>
</evidence>
<dbReference type="UniPathway" id="UPA00034">
    <property type="reaction ID" value="UER00017"/>
</dbReference>
<keyword evidence="5 12" id="KW-0963">Cytoplasm</keyword>
<dbReference type="Proteomes" id="UP000295008">
    <property type="component" value="Unassembled WGS sequence"/>
</dbReference>
<keyword evidence="17" id="KW-1185">Reference proteome</keyword>
<dbReference type="AlphaFoldDB" id="A0A4R1SBT6"/>
<dbReference type="InterPro" id="IPR002220">
    <property type="entry name" value="DapA-like"/>
</dbReference>
<protein>
    <recommendedName>
        <fullName evidence="4 12">4-hydroxy-tetrahydrodipicolinate synthase</fullName>
        <shortName evidence="12">HTPA synthase</shortName>
        <ecNumber evidence="4 12">4.3.3.7</ecNumber>
    </recommendedName>
</protein>
<evidence type="ECO:0000256" key="15">
    <source>
        <dbReference type="PIRSR" id="PIRSR001365-2"/>
    </source>
</evidence>
<dbReference type="PANTHER" id="PTHR12128:SF66">
    <property type="entry name" value="4-HYDROXY-2-OXOGLUTARATE ALDOLASE, MITOCHONDRIAL"/>
    <property type="match status" value="1"/>
</dbReference>
<dbReference type="SMART" id="SM01130">
    <property type="entry name" value="DHDPS"/>
    <property type="match status" value="1"/>
</dbReference>
<dbReference type="GO" id="GO:0008840">
    <property type="term" value="F:4-hydroxy-tetrahydrodipicolinate synthase activity"/>
    <property type="evidence" value="ECO:0007669"/>
    <property type="project" value="UniProtKB-UniRule"/>
</dbReference>
<feature type="site" description="Part of a proton relay during catalysis" evidence="12">
    <location>
        <position position="47"/>
    </location>
</feature>
<comment type="function">
    <text evidence="1 12">Catalyzes the condensation of (S)-aspartate-beta-semialdehyde [(S)-ASA] and pyruvate to 4-hydroxy-tetrahydrodipicolinate (HTPA).</text>
</comment>
<dbReference type="NCBIfam" id="TIGR00674">
    <property type="entry name" value="dapA"/>
    <property type="match status" value="1"/>
</dbReference>
<keyword evidence="10 12" id="KW-0704">Schiff base</keyword>
<keyword evidence="9 12" id="KW-0456">Lyase</keyword>
<dbReference type="GO" id="GO:0009089">
    <property type="term" value="P:lysine biosynthetic process via diaminopimelate"/>
    <property type="evidence" value="ECO:0007669"/>
    <property type="project" value="UniProtKB-UniRule"/>
</dbReference>
<proteinExistence type="inferred from homology"/>
<evidence type="ECO:0000256" key="2">
    <source>
        <dbReference type="ARBA" id="ARBA00005120"/>
    </source>
</evidence>
<dbReference type="InterPro" id="IPR020625">
    <property type="entry name" value="Schiff_base-form_aldolases_AS"/>
</dbReference>
<dbReference type="EC" id="4.3.3.7" evidence="4 12"/>
<dbReference type="RefSeq" id="WP_132012366.1">
    <property type="nucleotide sequence ID" value="NZ_SLUN01000001.1"/>
</dbReference>
<evidence type="ECO:0000256" key="12">
    <source>
        <dbReference type="HAMAP-Rule" id="MF_00418"/>
    </source>
</evidence>
<comment type="caution">
    <text evidence="12">Lacks conserved residue(s) required for the propagation of feature annotation.</text>
</comment>
<evidence type="ECO:0000256" key="14">
    <source>
        <dbReference type="PIRSR" id="PIRSR001365-1"/>
    </source>
</evidence>
<evidence type="ECO:0000256" key="13">
    <source>
        <dbReference type="PIRNR" id="PIRNR001365"/>
    </source>
</evidence>
<evidence type="ECO:0000256" key="11">
    <source>
        <dbReference type="ARBA" id="ARBA00047836"/>
    </source>
</evidence>
<sequence length="295" mass="31881">MNYKPAGIIPPVITPFTKEGAINRPVFRQLLNRLIDAGVHGIFVAGSQGEFYALEREERIQAFEIAVEEVNGRVPVYAGTAAITTAETVRLTQAAEAAGIDAVSIITPFFITPNSQEIYQHYKTVAESTRLPVLLYNNPDRTNVGLSVALIQQLAQIDNIVGIKDSSGDMTMVGEIIRNTGFDFHLLCGRDTMIYAALSYGGSGAVPASANVAPELAVSIYELFQKGDRQGALKAQYRLAPLRIAFGLGSFPVVIKEAMEIMGFDVGTTRAPIGPLTPEKRQTLLGILNELDLIA</sequence>
<evidence type="ECO:0000313" key="17">
    <source>
        <dbReference type="Proteomes" id="UP000295008"/>
    </source>
</evidence>
<evidence type="ECO:0000256" key="10">
    <source>
        <dbReference type="ARBA" id="ARBA00023270"/>
    </source>
</evidence>
<dbReference type="Pfam" id="PF00701">
    <property type="entry name" value="DHDPS"/>
    <property type="match status" value="1"/>
</dbReference>
<keyword evidence="6 12" id="KW-0028">Amino-acid biosynthesis</keyword>
<comment type="subcellular location">
    <subcellularLocation>
        <location evidence="12">Cytoplasm</location>
    </subcellularLocation>
</comment>
<keyword evidence="8 12" id="KW-0457">Lysine biosynthesis</keyword>
<evidence type="ECO:0000256" key="4">
    <source>
        <dbReference type="ARBA" id="ARBA00012086"/>
    </source>
</evidence>
<dbReference type="OrthoDB" id="9782828at2"/>
<dbReference type="CDD" id="cd00408">
    <property type="entry name" value="DHDPS-like"/>
    <property type="match status" value="1"/>
</dbReference>
<keyword evidence="7 12" id="KW-0220">Diaminopimelate biosynthesis</keyword>
<feature type="active site" description="Proton donor/acceptor" evidence="12 14">
    <location>
        <position position="136"/>
    </location>
</feature>
<dbReference type="InterPro" id="IPR013785">
    <property type="entry name" value="Aldolase_TIM"/>
</dbReference>
<name>A0A4R1SBT6_HYDET</name>
<feature type="active site" description="Schiff-base intermediate with substrate" evidence="12 14">
    <location>
        <position position="164"/>
    </location>
</feature>
<dbReference type="PROSITE" id="PS00666">
    <property type="entry name" value="DHDPS_2"/>
    <property type="match status" value="1"/>
</dbReference>
<comment type="caution">
    <text evidence="16">The sequence shown here is derived from an EMBL/GenBank/DDBJ whole genome shotgun (WGS) entry which is preliminary data.</text>
</comment>
<evidence type="ECO:0000256" key="6">
    <source>
        <dbReference type="ARBA" id="ARBA00022605"/>
    </source>
</evidence>
<comment type="subunit">
    <text evidence="12">Homotetramer; dimer of dimers.</text>
</comment>
<gene>
    <name evidence="12" type="primary">dapA</name>
    <name evidence="16" type="ORF">EDC14_1001266</name>
</gene>
<evidence type="ECO:0000256" key="8">
    <source>
        <dbReference type="ARBA" id="ARBA00023154"/>
    </source>
</evidence>
<dbReference type="PRINTS" id="PR00146">
    <property type="entry name" value="DHPICSNTHASE"/>
</dbReference>
<comment type="similarity">
    <text evidence="3 12 13">Belongs to the DapA family.</text>
</comment>
<accession>A0A4R1SBT6</accession>
<comment type="catalytic activity">
    <reaction evidence="11 12">
        <text>L-aspartate 4-semialdehyde + pyruvate = (2S,4S)-4-hydroxy-2,3,4,5-tetrahydrodipicolinate + H2O + H(+)</text>
        <dbReference type="Rhea" id="RHEA:34171"/>
        <dbReference type="ChEBI" id="CHEBI:15361"/>
        <dbReference type="ChEBI" id="CHEBI:15377"/>
        <dbReference type="ChEBI" id="CHEBI:15378"/>
        <dbReference type="ChEBI" id="CHEBI:67139"/>
        <dbReference type="ChEBI" id="CHEBI:537519"/>
        <dbReference type="EC" id="4.3.3.7"/>
    </reaction>
</comment>
<evidence type="ECO:0000256" key="9">
    <source>
        <dbReference type="ARBA" id="ARBA00023239"/>
    </source>
</evidence>
<dbReference type="SUPFAM" id="SSF51569">
    <property type="entry name" value="Aldolase"/>
    <property type="match status" value="1"/>
</dbReference>
<evidence type="ECO:0000256" key="5">
    <source>
        <dbReference type="ARBA" id="ARBA00022490"/>
    </source>
</evidence>
<evidence type="ECO:0000256" key="1">
    <source>
        <dbReference type="ARBA" id="ARBA00003294"/>
    </source>
</evidence>
<dbReference type="PIRSF" id="PIRSF001365">
    <property type="entry name" value="DHDPS"/>
    <property type="match status" value="1"/>
</dbReference>
<comment type="caution">
    <text evidence="12">Was originally thought to be a dihydrodipicolinate synthase (DHDPS), catalyzing the condensation of (S)-aspartate-beta-semialdehyde [(S)-ASA] and pyruvate to dihydrodipicolinate (DHDP). However, it was shown in E.coli that the product of the enzymatic reaction is not dihydrodipicolinate but in fact (4S)-4-hydroxy-2,3,4,5-tetrahydro-(2S)-dipicolinic acid (HTPA), and that the consecutive dehydration reaction leading to DHDP is not spontaneous but catalyzed by DapB.</text>
</comment>
<evidence type="ECO:0000256" key="3">
    <source>
        <dbReference type="ARBA" id="ARBA00007592"/>
    </source>
</evidence>
<dbReference type="GO" id="GO:0005737">
    <property type="term" value="C:cytoplasm"/>
    <property type="evidence" value="ECO:0007669"/>
    <property type="project" value="UniProtKB-SubCell"/>
</dbReference>
<dbReference type="InterPro" id="IPR005263">
    <property type="entry name" value="DapA"/>
</dbReference>
<comment type="pathway">
    <text evidence="2 12">Amino-acid biosynthesis; L-lysine biosynthesis via DAP pathway; (S)-tetrahydrodipicolinate from L-aspartate: step 3/4.</text>
</comment>
<organism evidence="16 17">
    <name type="scientific">Hydrogenispora ethanolica</name>
    <dbReference type="NCBI Taxonomy" id="1082276"/>
    <lineage>
        <taxon>Bacteria</taxon>
        <taxon>Bacillati</taxon>
        <taxon>Bacillota</taxon>
        <taxon>Hydrogenispora</taxon>
    </lineage>
</organism>
<dbReference type="GO" id="GO:0019877">
    <property type="term" value="P:diaminopimelate biosynthetic process"/>
    <property type="evidence" value="ECO:0007669"/>
    <property type="project" value="UniProtKB-UniRule"/>
</dbReference>
<dbReference type="Gene3D" id="3.20.20.70">
    <property type="entry name" value="Aldolase class I"/>
    <property type="match status" value="1"/>
</dbReference>
<dbReference type="PANTHER" id="PTHR12128">
    <property type="entry name" value="DIHYDRODIPICOLINATE SYNTHASE"/>
    <property type="match status" value="1"/>
</dbReference>
<dbReference type="EMBL" id="SLUN01000001">
    <property type="protein sequence ID" value="TCL76981.1"/>
    <property type="molecule type" value="Genomic_DNA"/>
</dbReference>
<reference evidence="16 17" key="1">
    <citation type="submission" date="2019-03" db="EMBL/GenBank/DDBJ databases">
        <title>Genomic Encyclopedia of Type Strains, Phase IV (KMG-IV): sequencing the most valuable type-strain genomes for metagenomic binning, comparative biology and taxonomic classification.</title>
        <authorList>
            <person name="Goeker M."/>
        </authorList>
    </citation>
    <scope>NUCLEOTIDE SEQUENCE [LARGE SCALE GENOMIC DNA]</scope>
    <source>
        <strain evidence="16 17">LX-B</strain>
    </source>
</reference>
<feature type="binding site" evidence="12 15">
    <location>
        <position position="206"/>
    </location>
    <ligand>
        <name>pyruvate</name>
        <dbReference type="ChEBI" id="CHEBI:15361"/>
    </ligand>
</feature>
<evidence type="ECO:0000313" key="16">
    <source>
        <dbReference type="EMBL" id="TCL76981.1"/>
    </source>
</evidence>
<dbReference type="HAMAP" id="MF_00418">
    <property type="entry name" value="DapA"/>
    <property type="match status" value="1"/>
</dbReference>